<name>A0ACB9F6P0_CICIN</name>
<dbReference type="Proteomes" id="UP001055811">
    <property type="component" value="Linkage Group LG03"/>
</dbReference>
<gene>
    <name evidence="1" type="ORF">L2E82_16983</name>
</gene>
<comment type="caution">
    <text evidence="1">The sequence shown here is derived from an EMBL/GenBank/DDBJ whole genome shotgun (WGS) entry which is preliminary data.</text>
</comment>
<protein>
    <submittedName>
        <fullName evidence="1">Uncharacterized protein</fullName>
    </submittedName>
</protein>
<sequence>MLGINSCHTIQKGISKSELPTLYCISLKHLLPFTFLSNIACNLRLSQTSPSDLDSLTVYDRFPLTHLLSHLNLGSFKCEAFYTTAGALPALHSLPAFFRSPIGRQILCAEFIK</sequence>
<proteinExistence type="predicted"/>
<reference evidence="2" key="1">
    <citation type="journal article" date="2022" name="Mol. Ecol. Resour.">
        <title>The genomes of chicory, endive, great burdock and yacon provide insights into Asteraceae palaeo-polyploidization history and plant inulin production.</title>
        <authorList>
            <person name="Fan W."/>
            <person name="Wang S."/>
            <person name="Wang H."/>
            <person name="Wang A."/>
            <person name="Jiang F."/>
            <person name="Liu H."/>
            <person name="Zhao H."/>
            <person name="Xu D."/>
            <person name="Zhang Y."/>
        </authorList>
    </citation>
    <scope>NUCLEOTIDE SEQUENCE [LARGE SCALE GENOMIC DNA]</scope>
    <source>
        <strain evidence="2">cv. Punajuju</strain>
    </source>
</reference>
<keyword evidence="2" id="KW-1185">Reference proteome</keyword>
<organism evidence="1 2">
    <name type="scientific">Cichorium intybus</name>
    <name type="common">Chicory</name>
    <dbReference type="NCBI Taxonomy" id="13427"/>
    <lineage>
        <taxon>Eukaryota</taxon>
        <taxon>Viridiplantae</taxon>
        <taxon>Streptophyta</taxon>
        <taxon>Embryophyta</taxon>
        <taxon>Tracheophyta</taxon>
        <taxon>Spermatophyta</taxon>
        <taxon>Magnoliopsida</taxon>
        <taxon>eudicotyledons</taxon>
        <taxon>Gunneridae</taxon>
        <taxon>Pentapetalae</taxon>
        <taxon>asterids</taxon>
        <taxon>campanulids</taxon>
        <taxon>Asterales</taxon>
        <taxon>Asteraceae</taxon>
        <taxon>Cichorioideae</taxon>
        <taxon>Cichorieae</taxon>
        <taxon>Cichoriinae</taxon>
        <taxon>Cichorium</taxon>
    </lineage>
</organism>
<accession>A0ACB9F6P0</accession>
<evidence type="ECO:0000313" key="1">
    <source>
        <dbReference type="EMBL" id="KAI3766904.1"/>
    </source>
</evidence>
<reference evidence="1 2" key="2">
    <citation type="journal article" date="2022" name="Mol. Ecol. Resour.">
        <title>The genomes of chicory, endive, great burdock and yacon provide insights into Asteraceae paleo-polyploidization history and plant inulin production.</title>
        <authorList>
            <person name="Fan W."/>
            <person name="Wang S."/>
            <person name="Wang H."/>
            <person name="Wang A."/>
            <person name="Jiang F."/>
            <person name="Liu H."/>
            <person name="Zhao H."/>
            <person name="Xu D."/>
            <person name="Zhang Y."/>
        </authorList>
    </citation>
    <scope>NUCLEOTIDE SEQUENCE [LARGE SCALE GENOMIC DNA]</scope>
    <source>
        <strain evidence="2">cv. Punajuju</strain>
        <tissue evidence="1">Leaves</tissue>
    </source>
</reference>
<dbReference type="EMBL" id="CM042011">
    <property type="protein sequence ID" value="KAI3766904.1"/>
    <property type="molecule type" value="Genomic_DNA"/>
</dbReference>
<evidence type="ECO:0000313" key="2">
    <source>
        <dbReference type="Proteomes" id="UP001055811"/>
    </source>
</evidence>